<keyword evidence="2" id="KW-1185">Reference proteome</keyword>
<gene>
    <name evidence="1" type="ORF">JTE90_016088</name>
</gene>
<organism evidence="1 2">
    <name type="scientific">Oedothorax gibbosus</name>
    <dbReference type="NCBI Taxonomy" id="931172"/>
    <lineage>
        <taxon>Eukaryota</taxon>
        <taxon>Metazoa</taxon>
        <taxon>Ecdysozoa</taxon>
        <taxon>Arthropoda</taxon>
        <taxon>Chelicerata</taxon>
        <taxon>Arachnida</taxon>
        <taxon>Araneae</taxon>
        <taxon>Araneomorphae</taxon>
        <taxon>Entelegynae</taxon>
        <taxon>Araneoidea</taxon>
        <taxon>Linyphiidae</taxon>
        <taxon>Erigoninae</taxon>
        <taxon>Oedothorax</taxon>
    </lineage>
</organism>
<dbReference type="EMBL" id="JAFNEN010001227">
    <property type="protein sequence ID" value="KAG8174392.1"/>
    <property type="molecule type" value="Genomic_DNA"/>
</dbReference>
<reference evidence="1 2" key="1">
    <citation type="journal article" date="2022" name="Nat. Ecol. Evol.">
        <title>A masculinizing supergene underlies an exaggerated male reproductive morph in a spider.</title>
        <authorList>
            <person name="Hendrickx F."/>
            <person name="De Corte Z."/>
            <person name="Sonet G."/>
            <person name="Van Belleghem S.M."/>
            <person name="Kostlbacher S."/>
            <person name="Vangestel C."/>
        </authorList>
    </citation>
    <scope>NUCLEOTIDE SEQUENCE [LARGE SCALE GENOMIC DNA]</scope>
    <source>
        <strain evidence="1">W744_W776</strain>
    </source>
</reference>
<protein>
    <submittedName>
        <fullName evidence="1">Uncharacterized protein</fullName>
    </submittedName>
</protein>
<dbReference type="AlphaFoldDB" id="A0AAV6TS41"/>
<evidence type="ECO:0000313" key="2">
    <source>
        <dbReference type="Proteomes" id="UP000827092"/>
    </source>
</evidence>
<proteinExistence type="predicted"/>
<sequence>MCEPLPIGHFGWLTQREIAEFDIYKTETDSEVGYILEVDLEYRASCTRHTTVCPWREHISQMRRNFSIDNRNKKSSARGERKAAVAVYINKGHAMSLEPRVS</sequence>
<accession>A0AAV6TS41</accession>
<comment type="caution">
    <text evidence="1">The sequence shown here is derived from an EMBL/GenBank/DDBJ whole genome shotgun (WGS) entry which is preliminary data.</text>
</comment>
<name>A0AAV6TS41_9ARAC</name>
<evidence type="ECO:0000313" key="1">
    <source>
        <dbReference type="EMBL" id="KAG8174392.1"/>
    </source>
</evidence>
<dbReference type="Proteomes" id="UP000827092">
    <property type="component" value="Unassembled WGS sequence"/>
</dbReference>